<dbReference type="EMBL" id="CP025781">
    <property type="protein sequence ID" value="QBC45123.1"/>
    <property type="molecule type" value="Genomic_DNA"/>
</dbReference>
<dbReference type="RefSeq" id="WP_130107634.1">
    <property type="nucleotide sequence ID" value="NZ_CP025781.1"/>
</dbReference>
<dbReference type="AlphaFoldDB" id="A0A7G3GDY3"/>
<name>A0A7G3GDY3_9NEIS</name>
<reference evidence="2 3" key="1">
    <citation type="submission" date="2018-01" db="EMBL/GenBank/DDBJ databases">
        <title>Genome sequence of Iodobacter sp. strain PCH194 isolated from Indian Trans-Himalaya.</title>
        <authorList>
            <person name="Kumar V."/>
            <person name="Thakur V."/>
            <person name="Kumar S."/>
            <person name="Singh D."/>
        </authorList>
    </citation>
    <scope>NUCLEOTIDE SEQUENCE [LARGE SCALE GENOMIC DNA]</scope>
    <source>
        <strain evidence="2 3">PCH194</strain>
    </source>
</reference>
<proteinExistence type="predicted"/>
<keyword evidence="1" id="KW-0812">Transmembrane</keyword>
<keyword evidence="1" id="KW-0472">Membrane</keyword>
<feature type="transmembrane region" description="Helical" evidence="1">
    <location>
        <begin position="57"/>
        <end position="75"/>
    </location>
</feature>
<evidence type="ECO:0000256" key="1">
    <source>
        <dbReference type="SAM" id="Phobius"/>
    </source>
</evidence>
<keyword evidence="3" id="KW-1185">Reference proteome</keyword>
<keyword evidence="1" id="KW-1133">Transmembrane helix</keyword>
<gene>
    <name evidence="2" type="ORF">C1H71_17340</name>
</gene>
<accession>A0A7G3GDY3</accession>
<dbReference type="Proteomes" id="UP000515917">
    <property type="component" value="Chromosome"/>
</dbReference>
<evidence type="ECO:0000313" key="2">
    <source>
        <dbReference type="EMBL" id="QBC45123.1"/>
    </source>
</evidence>
<dbReference type="KEGG" id="ifl:C1H71_17340"/>
<evidence type="ECO:0000313" key="3">
    <source>
        <dbReference type="Proteomes" id="UP000515917"/>
    </source>
</evidence>
<organism evidence="2 3">
    <name type="scientific">Iodobacter fluviatilis</name>
    <dbReference type="NCBI Taxonomy" id="537"/>
    <lineage>
        <taxon>Bacteria</taxon>
        <taxon>Pseudomonadati</taxon>
        <taxon>Pseudomonadota</taxon>
        <taxon>Betaproteobacteria</taxon>
        <taxon>Neisseriales</taxon>
        <taxon>Chitinibacteraceae</taxon>
        <taxon>Iodobacter</taxon>
    </lineage>
</organism>
<protein>
    <submittedName>
        <fullName evidence="2">Uncharacterized protein</fullName>
    </submittedName>
</protein>
<sequence>MFTPVFKELLTKYLTVFSAVWAVRHKLNPIARNSNELAFLPAALELQENPPHPAARITLWALLAFILIAVNGACFRKCEGEVSNY</sequence>